<dbReference type="AlphaFoldDB" id="A0A1E5VJC2"/>
<evidence type="ECO:0000313" key="1">
    <source>
        <dbReference type="EMBL" id="OEL25206.1"/>
    </source>
</evidence>
<protein>
    <submittedName>
        <fullName evidence="1">Uncharacterized protein</fullName>
    </submittedName>
</protein>
<dbReference type="Proteomes" id="UP000095767">
    <property type="component" value="Unassembled WGS sequence"/>
</dbReference>
<comment type="caution">
    <text evidence="1">The sequence shown here is derived from an EMBL/GenBank/DDBJ whole genome shotgun (WGS) entry which is preliminary data.</text>
</comment>
<reference evidence="1 2" key="1">
    <citation type="submission" date="2016-09" db="EMBL/GenBank/DDBJ databases">
        <title>The draft genome of Dichanthelium oligosanthes: A C3 panicoid grass species.</title>
        <authorList>
            <person name="Studer A.J."/>
            <person name="Schnable J.C."/>
            <person name="Brutnell T.P."/>
        </authorList>
    </citation>
    <scope>NUCLEOTIDE SEQUENCE [LARGE SCALE GENOMIC DNA]</scope>
    <source>
        <strain evidence="2">cv. Kellogg 1175</strain>
        <tissue evidence="1">Leaf</tissue>
    </source>
</reference>
<sequence>MRTNTTSSCNVQQPGEYGGQSDGSVLITYLPSMISGHCRSWNLPPVCGEFVATTMTLHNVVADLDLWAYRLRSLLDVSFIRMWSQSVVT</sequence>
<evidence type="ECO:0000313" key="2">
    <source>
        <dbReference type="Proteomes" id="UP000095767"/>
    </source>
</evidence>
<accession>A0A1E5VJC2</accession>
<name>A0A1E5VJC2_9POAL</name>
<gene>
    <name evidence="1" type="ORF">BAE44_0013780</name>
</gene>
<dbReference type="EMBL" id="LWDX02037826">
    <property type="protein sequence ID" value="OEL25206.1"/>
    <property type="molecule type" value="Genomic_DNA"/>
</dbReference>
<keyword evidence="2" id="KW-1185">Reference proteome</keyword>
<proteinExistence type="predicted"/>
<organism evidence="1 2">
    <name type="scientific">Dichanthelium oligosanthes</name>
    <dbReference type="NCBI Taxonomy" id="888268"/>
    <lineage>
        <taxon>Eukaryota</taxon>
        <taxon>Viridiplantae</taxon>
        <taxon>Streptophyta</taxon>
        <taxon>Embryophyta</taxon>
        <taxon>Tracheophyta</taxon>
        <taxon>Spermatophyta</taxon>
        <taxon>Magnoliopsida</taxon>
        <taxon>Liliopsida</taxon>
        <taxon>Poales</taxon>
        <taxon>Poaceae</taxon>
        <taxon>PACMAD clade</taxon>
        <taxon>Panicoideae</taxon>
        <taxon>Panicodae</taxon>
        <taxon>Paniceae</taxon>
        <taxon>Dichantheliinae</taxon>
        <taxon>Dichanthelium</taxon>
    </lineage>
</organism>